<protein>
    <submittedName>
        <fullName evidence="1">Uncharacterized protein</fullName>
    </submittedName>
</protein>
<sequence length="162" mass="18231">MAQQNSTLTLSTCHPATSVSSLEHESSPKHDVSLSEGEMGFILLIDCDSKQILAQREGVNDEASFEDLKTYVWNLNEEVAVQFVAQTDHVHPTKFFCSLPKDGLAKCYLNQPKGKIWSPSSSVWKAWRSNGKRRTRLSNHGMPLREKVTRLARRNSNLGMLT</sequence>
<organism evidence="1 2">
    <name type="scientific">Vibrio tapetis subsp. tapetis</name>
    <dbReference type="NCBI Taxonomy" id="1671868"/>
    <lineage>
        <taxon>Bacteria</taxon>
        <taxon>Pseudomonadati</taxon>
        <taxon>Pseudomonadota</taxon>
        <taxon>Gammaproteobacteria</taxon>
        <taxon>Vibrionales</taxon>
        <taxon>Vibrionaceae</taxon>
        <taxon>Vibrio</taxon>
    </lineage>
</organism>
<accession>A0A2N8ZIB3</accession>
<keyword evidence="2" id="KW-1185">Reference proteome</keyword>
<dbReference type="OrthoDB" id="7881315at2"/>
<dbReference type="Proteomes" id="UP000235828">
    <property type="component" value="Chromosome B"/>
</dbReference>
<name>A0A2N8ZIB3_9VIBR</name>
<gene>
    <name evidence="1" type="ORF">VTAP4600_B0027</name>
</gene>
<reference evidence="1 2" key="1">
    <citation type="submission" date="2017-10" db="EMBL/GenBank/DDBJ databases">
        <authorList>
            <person name="Banno H."/>
            <person name="Chua N.-H."/>
        </authorList>
    </citation>
    <scope>NUCLEOTIDE SEQUENCE [LARGE SCALE GENOMIC DNA]</scope>
    <source>
        <strain evidence="1">Vibrio tapetis CECT4600</strain>
    </source>
</reference>
<proteinExistence type="predicted"/>
<dbReference type="EMBL" id="LT960612">
    <property type="protein sequence ID" value="SON51638.1"/>
    <property type="molecule type" value="Genomic_DNA"/>
</dbReference>
<evidence type="ECO:0000313" key="2">
    <source>
        <dbReference type="Proteomes" id="UP000235828"/>
    </source>
</evidence>
<dbReference type="AlphaFoldDB" id="A0A2N8ZIB3"/>
<evidence type="ECO:0000313" key="1">
    <source>
        <dbReference type="EMBL" id="SON51638.1"/>
    </source>
</evidence>
<dbReference type="KEGG" id="vta:B0027"/>